<name>A0A8S9ZS75_9BILA</name>
<evidence type="ECO:0000313" key="1">
    <source>
        <dbReference type="EMBL" id="KAF7636118.1"/>
    </source>
</evidence>
<dbReference type="Proteomes" id="UP000605970">
    <property type="component" value="Unassembled WGS sequence"/>
</dbReference>
<accession>A0A8S9ZS75</accession>
<reference evidence="1" key="1">
    <citation type="journal article" date="2020" name="Ecol. Evol.">
        <title>Genome structure and content of the rice root-knot nematode (Meloidogyne graminicola).</title>
        <authorList>
            <person name="Phan N.T."/>
            <person name="Danchin E.G.J."/>
            <person name="Klopp C."/>
            <person name="Perfus-Barbeoch L."/>
            <person name="Kozlowski D.K."/>
            <person name="Koutsovoulos G.D."/>
            <person name="Lopez-Roques C."/>
            <person name="Bouchez O."/>
            <person name="Zahm M."/>
            <person name="Besnard G."/>
            <person name="Bellafiore S."/>
        </authorList>
    </citation>
    <scope>NUCLEOTIDE SEQUENCE</scope>
    <source>
        <strain evidence="1">VN-18</strain>
    </source>
</reference>
<proteinExistence type="predicted"/>
<keyword evidence="2" id="KW-1185">Reference proteome</keyword>
<organism evidence="1 2">
    <name type="scientific">Meloidogyne graminicola</name>
    <dbReference type="NCBI Taxonomy" id="189291"/>
    <lineage>
        <taxon>Eukaryota</taxon>
        <taxon>Metazoa</taxon>
        <taxon>Ecdysozoa</taxon>
        <taxon>Nematoda</taxon>
        <taxon>Chromadorea</taxon>
        <taxon>Rhabditida</taxon>
        <taxon>Tylenchina</taxon>
        <taxon>Tylenchomorpha</taxon>
        <taxon>Tylenchoidea</taxon>
        <taxon>Meloidogynidae</taxon>
        <taxon>Meloidogyninae</taxon>
        <taxon>Meloidogyne</taxon>
    </lineage>
</organism>
<dbReference type="EMBL" id="JABEBT010000033">
    <property type="protein sequence ID" value="KAF7636118.1"/>
    <property type="molecule type" value="Genomic_DNA"/>
</dbReference>
<comment type="caution">
    <text evidence="1">The sequence shown here is derived from an EMBL/GenBank/DDBJ whole genome shotgun (WGS) entry which is preliminary data.</text>
</comment>
<evidence type="ECO:0000313" key="2">
    <source>
        <dbReference type="Proteomes" id="UP000605970"/>
    </source>
</evidence>
<gene>
    <name evidence="1" type="ORF">Mgra_00004377</name>
</gene>
<dbReference type="AlphaFoldDB" id="A0A8S9ZS75"/>
<protein>
    <submittedName>
        <fullName evidence="1">Uncharacterized protein</fullName>
    </submittedName>
</protein>
<sequence length="78" mass="9513">MELKLFWKVKNLRFHILFFIRTKHSILDQNYTLAFVCELINERKKTNLKLLNGKINLKKCTPKNYIKIVMNHHEELQE</sequence>
<feature type="non-terminal residue" evidence="1">
    <location>
        <position position="78"/>
    </location>
</feature>